<accession>A0A6L6Q9B9</accession>
<keyword evidence="1" id="KW-0472">Membrane</keyword>
<feature type="transmembrane region" description="Helical" evidence="1">
    <location>
        <begin position="110"/>
        <end position="127"/>
    </location>
</feature>
<dbReference type="RefSeq" id="WP_155442364.1">
    <property type="nucleotide sequence ID" value="NZ_WNLA01000035.1"/>
</dbReference>
<name>A0A6L6Q9B9_9BURK</name>
<sequence>MTIPTQPAPAEAPGAPPSIASVTIDASAEPTQAPSANVTAQEEAEFYRRSSATFQLEQNRQNLGVLGRFFGSSNAASTNIAGAVVGVSLVGVIVTLFFPGNAELAETRKGLIGLITAALSFIFGAASKK</sequence>
<keyword evidence="1" id="KW-0812">Transmembrane</keyword>
<feature type="transmembrane region" description="Helical" evidence="1">
    <location>
        <begin position="80"/>
        <end position="98"/>
    </location>
</feature>
<dbReference type="EMBL" id="WNLA01000035">
    <property type="protein sequence ID" value="MTW06026.1"/>
    <property type="molecule type" value="Genomic_DNA"/>
</dbReference>
<protein>
    <submittedName>
        <fullName evidence="2">Uncharacterized protein</fullName>
    </submittedName>
</protein>
<organism evidence="2 3">
    <name type="scientific">Pseudoduganella ginsengisoli</name>
    <dbReference type="NCBI Taxonomy" id="1462440"/>
    <lineage>
        <taxon>Bacteria</taxon>
        <taxon>Pseudomonadati</taxon>
        <taxon>Pseudomonadota</taxon>
        <taxon>Betaproteobacteria</taxon>
        <taxon>Burkholderiales</taxon>
        <taxon>Oxalobacteraceae</taxon>
        <taxon>Telluria group</taxon>
        <taxon>Pseudoduganella</taxon>
    </lineage>
</organism>
<dbReference type="Proteomes" id="UP000484015">
    <property type="component" value="Unassembled WGS sequence"/>
</dbReference>
<evidence type="ECO:0000313" key="3">
    <source>
        <dbReference type="Proteomes" id="UP000484015"/>
    </source>
</evidence>
<evidence type="ECO:0000256" key="1">
    <source>
        <dbReference type="SAM" id="Phobius"/>
    </source>
</evidence>
<keyword evidence="1" id="KW-1133">Transmembrane helix</keyword>
<reference evidence="2 3" key="1">
    <citation type="submission" date="2019-11" db="EMBL/GenBank/DDBJ databases">
        <title>Type strains purchased from KCTC, JCM and DSMZ.</title>
        <authorList>
            <person name="Lu H."/>
        </authorList>
    </citation>
    <scope>NUCLEOTIDE SEQUENCE [LARGE SCALE GENOMIC DNA]</scope>
    <source>
        <strain evidence="2 3">KCTC 42409</strain>
    </source>
</reference>
<proteinExistence type="predicted"/>
<keyword evidence="3" id="KW-1185">Reference proteome</keyword>
<gene>
    <name evidence="2" type="ORF">GM668_28500</name>
</gene>
<dbReference type="AlphaFoldDB" id="A0A6L6Q9B9"/>
<evidence type="ECO:0000313" key="2">
    <source>
        <dbReference type="EMBL" id="MTW06026.1"/>
    </source>
</evidence>
<comment type="caution">
    <text evidence="2">The sequence shown here is derived from an EMBL/GenBank/DDBJ whole genome shotgun (WGS) entry which is preliminary data.</text>
</comment>